<evidence type="ECO:0000313" key="3">
    <source>
        <dbReference type="Proteomes" id="UP000176998"/>
    </source>
</evidence>
<sequence length="68" mass="7502">MHASLCAFSIVSVLCPWYLKVLPPSLPALGIVLHSDPIQRHEPLSLSDPIICILKTGNGRGIKKRPFR</sequence>
<dbReference type="EMBL" id="MJBS01000119">
    <property type="protein sequence ID" value="OHE93468.1"/>
    <property type="molecule type" value="Genomic_DNA"/>
</dbReference>
<dbReference type="OrthoDB" id="10397627at2759"/>
<keyword evidence="3" id="KW-1185">Reference proteome</keyword>
<keyword evidence="1" id="KW-0732">Signal</keyword>
<feature type="chain" id="PRO_5009602205" description="Secreted protein" evidence="1">
    <location>
        <begin position="22"/>
        <end position="68"/>
    </location>
</feature>
<organism evidence="2 3">
    <name type="scientific">Colletotrichum orchidophilum</name>
    <dbReference type="NCBI Taxonomy" id="1209926"/>
    <lineage>
        <taxon>Eukaryota</taxon>
        <taxon>Fungi</taxon>
        <taxon>Dikarya</taxon>
        <taxon>Ascomycota</taxon>
        <taxon>Pezizomycotina</taxon>
        <taxon>Sordariomycetes</taxon>
        <taxon>Hypocreomycetidae</taxon>
        <taxon>Glomerellales</taxon>
        <taxon>Glomerellaceae</taxon>
        <taxon>Colletotrichum</taxon>
    </lineage>
</organism>
<evidence type="ECO:0008006" key="4">
    <source>
        <dbReference type="Google" id="ProtNLM"/>
    </source>
</evidence>
<evidence type="ECO:0000256" key="1">
    <source>
        <dbReference type="SAM" id="SignalP"/>
    </source>
</evidence>
<dbReference type="RefSeq" id="XP_022470633.1">
    <property type="nucleotide sequence ID" value="XM_022622869.1"/>
</dbReference>
<dbReference type="AlphaFoldDB" id="A0A1G4AWC5"/>
<dbReference type="GeneID" id="34564379"/>
<dbReference type="Proteomes" id="UP000176998">
    <property type="component" value="Unassembled WGS sequence"/>
</dbReference>
<reference evidence="2 3" key="1">
    <citation type="submission" date="2016-09" db="EMBL/GenBank/DDBJ databases">
        <authorList>
            <person name="Capua I."/>
            <person name="De Benedictis P."/>
            <person name="Joannis T."/>
            <person name="Lombin L.H."/>
            <person name="Cattoli G."/>
        </authorList>
    </citation>
    <scope>NUCLEOTIDE SEQUENCE [LARGE SCALE GENOMIC DNA]</scope>
    <source>
        <strain evidence="2 3">IMI 309357</strain>
    </source>
</reference>
<feature type="signal peptide" evidence="1">
    <location>
        <begin position="1"/>
        <end position="21"/>
    </location>
</feature>
<protein>
    <recommendedName>
        <fullName evidence="4">Secreted protein</fullName>
    </recommendedName>
</protein>
<name>A0A1G4AWC5_9PEZI</name>
<proteinExistence type="predicted"/>
<evidence type="ECO:0000313" key="2">
    <source>
        <dbReference type="EMBL" id="OHE93468.1"/>
    </source>
</evidence>
<accession>A0A1G4AWC5</accession>
<gene>
    <name evidence="2" type="ORF">CORC01_11243</name>
</gene>
<comment type="caution">
    <text evidence="2">The sequence shown here is derived from an EMBL/GenBank/DDBJ whole genome shotgun (WGS) entry which is preliminary data.</text>
</comment>